<dbReference type="GO" id="GO:0015768">
    <property type="term" value="P:maltose transport"/>
    <property type="evidence" value="ECO:0007669"/>
    <property type="project" value="TreeGrafter"/>
</dbReference>
<dbReference type="GO" id="GO:1901982">
    <property type="term" value="F:maltose binding"/>
    <property type="evidence" value="ECO:0007669"/>
    <property type="project" value="TreeGrafter"/>
</dbReference>
<dbReference type="PROSITE" id="PS51257">
    <property type="entry name" value="PROKAR_LIPOPROTEIN"/>
    <property type="match status" value="1"/>
</dbReference>
<proteinExistence type="inferred from homology"/>
<dbReference type="PANTHER" id="PTHR30061">
    <property type="entry name" value="MALTOSE-BINDING PERIPLASMIC PROTEIN"/>
    <property type="match status" value="1"/>
</dbReference>
<dbReference type="AlphaFoldDB" id="A0A1G9GXG9"/>
<dbReference type="RefSeq" id="WP_062524068.1">
    <property type="nucleotide sequence ID" value="NZ_CP048429.1"/>
</dbReference>
<evidence type="ECO:0000256" key="1">
    <source>
        <dbReference type="ARBA" id="ARBA00008520"/>
    </source>
</evidence>
<dbReference type="GO" id="GO:0055052">
    <property type="term" value="C:ATP-binding cassette (ABC) transporter complex, substrate-binding subunit-containing"/>
    <property type="evidence" value="ECO:0007669"/>
    <property type="project" value="TreeGrafter"/>
</dbReference>
<dbReference type="Gene3D" id="3.40.190.10">
    <property type="entry name" value="Periplasmic binding protein-like II"/>
    <property type="match status" value="2"/>
</dbReference>
<dbReference type="EMBL" id="FNGM01000001">
    <property type="protein sequence ID" value="SDL05285.1"/>
    <property type="molecule type" value="Genomic_DNA"/>
</dbReference>
<gene>
    <name evidence="4" type="ORF">AML91_17015</name>
    <name evidence="5" type="ORF">SAMN05216191_101607</name>
</gene>
<dbReference type="InterPro" id="IPR006059">
    <property type="entry name" value="SBP"/>
</dbReference>
<keyword evidence="6" id="KW-1185">Reference proteome</keyword>
<dbReference type="Pfam" id="PF01547">
    <property type="entry name" value="SBP_bac_1"/>
    <property type="match status" value="1"/>
</dbReference>
<reference evidence="5 7" key="2">
    <citation type="submission" date="2016-10" db="EMBL/GenBank/DDBJ databases">
        <authorList>
            <person name="de Groot N.N."/>
        </authorList>
    </citation>
    <scope>NUCLEOTIDE SEQUENCE [LARGE SCALE GENOMIC DNA]</scope>
    <source>
        <strain evidence="5 7">CGMCC 1.10239</strain>
    </source>
</reference>
<sequence length="435" mass="48288">MKHASTRNFAMILAFVMLVTLVGCAGKGNEEVQKSDKQITLNFMWWGKPSRKEITLKVIELFEKENPNIKINTEDYPSTGEVAQKLAMDTAEQKTPDLMQMDYNFAFNYVTHDLIEPLGPYVKSNILDLSDVDKSYLVSGQYEGKQYGIPMGSNALGMAYDPAMFEQYGIQPLQDPYTVQDLQQTMQQFKDKVQTPGFYPLNAMFDLSYWFRMKGESFYNKEKTGLGYTDATMIEYLTLIKTWLDQGLLNPGTAVAADEKNPLAAGKTAFLQSVSNQMVSMGDEAGRTLKIMNLPTVEGAAAEGNFIKPSMFIMVSSYSEHKEAAVKFVSFLTNDKEANDILKGERGVPIAAKVAEQLSNEAAEQGKEQYSFMNYIAKHSTPIDPPAPLSDAVIQNSLKLILKNLYGGSITPEAAARSFRAQAEEVLEGKGKGSK</sequence>
<evidence type="ECO:0000313" key="6">
    <source>
        <dbReference type="Proteomes" id="UP000070252"/>
    </source>
</evidence>
<comment type="similarity">
    <text evidence="1">Belongs to the bacterial solute-binding protein 1 family.</text>
</comment>
<name>A0A1G9GXG9_9BACL</name>
<evidence type="ECO:0000313" key="5">
    <source>
        <dbReference type="EMBL" id="SDL05285.1"/>
    </source>
</evidence>
<dbReference type="EMBL" id="LIPY01000116">
    <property type="protein sequence ID" value="KWX73948.1"/>
    <property type="molecule type" value="Genomic_DNA"/>
</dbReference>
<evidence type="ECO:0000256" key="2">
    <source>
        <dbReference type="ARBA" id="ARBA00022448"/>
    </source>
</evidence>
<dbReference type="OrthoDB" id="7918484at2"/>
<keyword evidence="3" id="KW-0732">Signal</keyword>
<organism evidence="5 7">
    <name type="scientific">Paenibacillus jilunlii</name>
    <dbReference type="NCBI Taxonomy" id="682956"/>
    <lineage>
        <taxon>Bacteria</taxon>
        <taxon>Bacillati</taxon>
        <taxon>Bacillota</taxon>
        <taxon>Bacilli</taxon>
        <taxon>Bacillales</taxon>
        <taxon>Paenibacillaceae</taxon>
        <taxon>Paenibacillus</taxon>
    </lineage>
</organism>
<dbReference type="Proteomes" id="UP000182783">
    <property type="component" value="Unassembled WGS sequence"/>
</dbReference>
<dbReference type="GO" id="GO:0042956">
    <property type="term" value="P:maltodextrin transmembrane transport"/>
    <property type="evidence" value="ECO:0007669"/>
    <property type="project" value="TreeGrafter"/>
</dbReference>
<evidence type="ECO:0000313" key="7">
    <source>
        <dbReference type="Proteomes" id="UP000182783"/>
    </source>
</evidence>
<accession>A0A1G9GXG9</accession>
<evidence type="ECO:0000256" key="3">
    <source>
        <dbReference type="ARBA" id="ARBA00022729"/>
    </source>
</evidence>
<keyword evidence="2" id="KW-0813">Transport</keyword>
<protein>
    <submittedName>
        <fullName evidence="5">Carbohydrate ABC transporter substrate-binding protein, CUT1 family</fullName>
    </submittedName>
</protein>
<dbReference type="SUPFAM" id="SSF53850">
    <property type="entry name" value="Periplasmic binding protein-like II"/>
    <property type="match status" value="1"/>
</dbReference>
<dbReference type="PANTHER" id="PTHR30061:SF50">
    <property type="entry name" value="MALTOSE_MALTODEXTRIN-BINDING PERIPLASMIC PROTEIN"/>
    <property type="match status" value="1"/>
</dbReference>
<reference evidence="4 6" key="1">
    <citation type="submission" date="2015-08" db="EMBL/GenBank/DDBJ databases">
        <title>Genome of Paenibacillus jilunlii.</title>
        <authorList>
            <person name="Sant'Anna F.H."/>
            <person name="Ambrosini A."/>
            <person name="Souza R."/>
            <person name="Bach E."/>
            <person name="Fernandes G."/>
            <person name="Balsanelli E."/>
            <person name="Baura V.A."/>
            <person name="Pedrosa F.O."/>
            <person name="Souza E.M."/>
            <person name="Passaglia L."/>
        </authorList>
    </citation>
    <scope>NUCLEOTIDE SEQUENCE [LARGE SCALE GENOMIC DNA]</scope>
    <source>
        <strain evidence="4 6">DSM 23019</strain>
    </source>
</reference>
<evidence type="ECO:0000313" key="4">
    <source>
        <dbReference type="EMBL" id="KWX73948.1"/>
    </source>
</evidence>
<dbReference type="Proteomes" id="UP000070252">
    <property type="component" value="Unassembled WGS sequence"/>
</dbReference>